<dbReference type="SUPFAM" id="SSF56281">
    <property type="entry name" value="Metallo-hydrolase/oxidoreductase"/>
    <property type="match status" value="1"/>
</dbReference>
<keyword evidence="3" id="KW-1185">Reference proteome</keyword>
<dbReference type="PANTHER" id="PTHR42951:SF22">
    <property type="entry name" value="METALLO BETA-LACTAMASE SUPERFAMILY LIPOPROTEIN"/>
    <property type="match status" value="1"/>
</dbReference>
<dbReference type="InterPro" id="IPR001279">
    <property type="entry name" value="Metallo-B-lactamas"/>
</dbReference>
<comment type="caution">
    <text evidence="2">The sequence shown here is derived from an EMBL/GenBank/DDBJ whole genome shotgun (WGS) entry which is preliminary data.</text>
</comment>
<gene>
    <name evidence="2" type="ORF">J2S15_001107</name>
</gene>
<evidence type="ECO:0000259" key="1">
    <source>
        <dbReference type="SMART" id="SM00849"/>
    </source>
</evidence>
<dbReference type="InterPro" id="IPR050855">
    <property type="entry name" value="NDM-1-like"/>
</dbReference>
<sequence>MNHFKSEYISDKVIRIIDPINVAMYLVIGDNKACLIDTGDGFGNLSEYVKTLTDKPVFVVLTHGHVDHVGGAGLFEDVYLNPKDYEVYREHSSQEYRSQFFGQFPGGDEFMKISCSPIKDNFHPLSDKESFDLGGISIEAIEVAGHTKGTMMMLIPEEKMMLFGDACGVSVLLFEDYATTVEEYRTSLLRIKKEYESKYNRVIRNHGTFESDPSILDNVISCCDDILNKQDDHVETEVFGEKGFYYAKRVDQKGQRIDGVQGNLIYRFDKVQ</sequence>
<dbReference type="SMART" id="SM00849">
    <property type="entry name" value="Lactamase_B"/>
    <property type="match status" value="1"/>
</dbReference>
<dbReference type="Pfam" id="PF00753">
    <property type="entry name" value="Lactamase_B"/>
    <property type="match status" value="1"/>
</dbReference>
<dbReference type="EMBL" id="JAUSUR010000001">
    <property type="protein sequence ID" value="MDQ0360376.1"/>
    <property type="molecule type" value="Genomic_DNA"/>
</dbReference>
<organism evidence="2 3">
    <name type="scientific">Breznakia pachnodae</name>
    <dbReference type="NCBI Taxonomy" id="265178"/>
    <lineage>
        <taxon>Bacteria</taxon>
        <taxon>Bacillati</taxon>
        <taxon>Bacillota</taxon>
        <taxon>Erysipelotrichia</taxon>
        <taxon>Erysipelotrichales</taxon>
        <taxon>Erysipelotrichaceae</taxon>
        <taxon>Breznakia</taxon>
    </lineage>
</organism>
<evidence type="ECO:0000313" key="3">
    <source>
        <dbReference type="Proteomes" id="UP001230220"/>
    </source>
</evidence>
<dbReference type="Gene3D" id="3.60.15.10">
    <property type="entry name" value="Ribonuclease Z/Hydroxyacylglutathione hydrolase-like"/>
    <property type="match status" value="1"/>
</dbReference>
<dbReference type="RefSeq" id="WP_307406234.1">
    <property type="nucleotide sequence ID" value="NZ_JAUSUR010000001.1"/>
</dbReference>
<reference evidence="2 3" key="1">
    <citation type="submission" date="2023-07" db="EMBL/GenBank/DDBJ databases">
        <title>Genomic Encyclopedia of Type Strains, Phase IV (KMG-IV): sequencing the most valuable type-strain genomes for metagenomic binning, comparative biology and taxonomic classification.</title>
        <authorList>
            <person name="Goeker M."/>
        </authorList>
    </citation>
    <scope>NUCLEOTIDE SEQUENCE [LARGE SCALE GENOMIC DNA]</scope>
    <source>
        <strain evidence="2 3">DSM 16784</strain>
    </source>
</reference>
<dbReference type="Proteomes" id="UP001230220">
    <property type="component" value="Unassembled WGS sequence"/>
</dbReference>
<name>A0ABU0E0G7_9FIRM</name>
<proteinExistence type="predicted"/>
<feature type="domain" description="Metallo-beta-lactamase" evidence="1">
    <location>
        <begin position="21"/>
        <end position="206"/>
    </location>
</feature>
<accession>A0ABU0E0G7</accession>
<evidence type="ECO:0000313" key="2">
    <source>
        <dbReference type="EMBL" id="MDQ0360376.1"/>
    </source>
</evidence>
<dbReference type="PANTHER" id="PTHR42951">
    <property type="entry name" value="METALLO-BETA-LACTAMASE DOMAIN-CONTAINING"/>
    <property type="match status" value="1"/>
</dbReference>
<dbReference type="InterPro" id="IPR036866">
    <property type="entry name" value="RibonucZ/Hydroxyglut_hydro"/>
</dbReference>
<protein>
    <submittedName>
        <fullName evidence="2">Glyoxylase-like metal-dependent hydrolase (Beta-lactamase superfamily II)</fullName>
    </submittedName>
</protein>